<feature type="binding site" evidence="10">
    <location>
        <position position="33"/>
    </location>
    <ligand>
        <name>ATP</name>
        <dbReference type="ChEBI" id="CHEBI:30616"/>
    </ligand>
</feature>
<evidence type="ECO:0000256" key="8">
    <source>
        <dbReference type="ARBA" id="ARBA00047899"/>
    </source>
</evidence>
<dbReference type="EC" id="2.7.11.1" evidence="2"/>
<dbReference type="EMBL" id="AUWU02000003">
    <property type="protein sequence ID" value="KAH0575575.1"/>
    <property type="molecule type" value="Genomic_DNA"/>
</dbReference>
<evidence type="ECO:0000256" key="4">
    <source>
        <dbReference type="ARBA" id="ARBA00022679"/>
    </source>
</evidence>
<dbReference type="PROSITE" id="PS00108">
    <property type="entry name" value="PROTEIN_KINASE_ST"/>
    <property type="match status" value="1"/>
</dbReference>
<dbReference type="InterPro" id="IPR000719">
    <property type="entry name" value="Prot_kinase_dom"/>
</dbReference>
<evidence type="ECO:0000256" key="6">
    <source>
        <dbReference type="ARBA" id="ARBA00022777"/>
    </source>
</evidence>
<organism evidence="12">
    <name type="scientific">Spironucleus salmonicida</name>
    <dbReference type="NCBI Taxonomy" id="348837"/>
    <lineage>
        <taxon>Eukaryota</taxon>
        <taxon>Metamonada</taxon>
        <taxon>Diplomonadida</taxon>
        <taxon>Hexamitidae</taxon>
        <taxon>Hexamitinae</taxon>
        <taxon>Spironucleus</taxon>
    </lineage>
</organism>
<dbReference type="InterPro" id="IPR011009">
    <property type="entry name" value="Kinase-like_dom_sf"/>
</dbReference>
<dbReference type="EMBL" id="KI546078">
    <property type="protein sequence ID" value="EST46311.1"/>
    <property type="molecule type" value="Genomic_DNA"/>
</dbReference>
<proteinExistence type="inferred from homology"/>
<keyword evidence="7 10" id="KW-0067">ATP-binding</keyword>
<comment type="catalytic activity">
    <reaction evidence="9">
        <text>L-seryl-[protein] + ATP = O-phospho-L-seryl-[protein] + ADP + H(+)</text>
        <dbReference type="Rhea" id="RHEA:17989"/>
        <dbReference type="Rhea" id="RHEA-COMP:9863"/>
        <dbReference type="Rhea" id="RHEA-COMP:11604"/>
        <dbReference type="ChEBI" id="CHEBI:15378"/>
        <dbReference type="ChEBI" id="CHEBI:29999"/>
        <dbReference type="ChEBI" id="CHEBI:30616"/>
        <dbReference type="ChEBI" id="CHEBI:83421"/>
        <dbReference type="ChEBI" id="CHEBI:456216"/>
        <dbReference type="EC" id="2.7.11.1"/>
    </reaction>
</comment>
<name>V6LRI8_9EUKA</name>
<dbReference type="PROSITE" id="PS00107">
    <property type="entry name" value="PROTEIN_KINASE_ATP"/>
    <property type="match status" value="1"/>
</dbReference>
<dbReference type="GO" id="GO:0004674">
    <property type="term" value="F:protein serine/threonine kinase activity"/>
    <property type="evidence" value="ECO:0007669"/>
    <property type="project" value="UniProtKB-KW"/>
</dbReference>
<dbReference type="SUPFAM" id="SSF56112">
    <property type="entry name" value="Protein kinase-like (PK-like)"/>
    <property type="match status" value="1"/>
</dbReference>
<dbReference type="Proteomes" id="UP000018208">
    <property type="component" value="Unassembled WGS sequence"/>
</dbReference>
<comment type="similarity">
    <text evidence="1">Belongs to the protein kinase superfamily. NEK Ser/Thr protein kinase family. NIMA subfamily.</text>
</comment>
<keyword evidence="5 10" id="KW-0547">Nucleotide-binding</keyword>
<evidence type="ECO:0000256" key="5">
    <source>
        <dbReference type="ARBA" id="ARBA00022741"/>
    </source>
</evidence>
<keyword evidence="3" id="KW-0723">Serine/threonine-protein kinase</keyword>
<sequence>MNKYEQLQQIGRGSFGVVYKCRMKNTGQFVALKIISMYGKTQQDLEQLQKEIDLLKTIQHPNIIKFFESFEEDNNICIVTELAQTDLFEICQEKSLPIEQIQLISYQIVSVINQLHQLRVVHRDIKPQNVLITIDGKCKLCDFGFARQMSMQTMNLHSIKGSPIYLAPEIAKNQAYNSKSDIWSLGIMLFELAAGKAPFLAKDFIQLLGILQSDNLKAPFEKYSIFKEYPVFYNFIEHMLRKNPEKRYTAEKLLQHPFLNDNSPNLLLVKNMNEVQLQRDWYSERELQVASVNLDILIYDQAEENQVNLFANVIYKSWKENIKELNNEIYVEFPLFQMFVDSMNNPYDIDSIFSQHILKDIADTDQYLKIDYGQLNATKGQPYWQTKIDFLMHCLVMSPGFFLKIVICLAQYRHQQLASDQIYQVISLVRCLCFIFGAQCSFEVPLLNAKEVCFPNEMLFSSYQVQLPFSQLEKIKFTPSAHNQSNLINQLSKEKHLVDAFEILISILQQLLPEGSHQEENKILRGHLINILITACDSLFSFSQLILISYVPFLKHPNKVVQIQKSNSEKEKEINYDTSILEIQSLMLQQQGKPKLPEYFNFYDKSQQADYYFQNLILKPEKQDFILVVIYKLIVHYHDHLAKTSSLLFDYFKNVYNMQGKSTLISGVDQLYNTYLENCILKFYSQDQQVVDEKNLDLITPELYRSVFIGLSQNNNFTDFDNLTIQKNFAQMFQSMILDYQIILPLLIQRKMDIPQLFYLKRDFTMLDVQEFDFIQDIQQLLQKYKKPYQLQKAIFEDNNLPLKKMFENQKYFLKFVFSILPFLFLKQVPALQYFQTESDIEKAMKNTQNHFFKDFEQLSIQLLSSIFYSDTIHLLPHCYHLQMDPFPTYWLNMYTNDQQTQKQFVINDDGITLNYLKDYCNNLQEKEIPFRGHQILTHPQLVSAFENLKNLHLPLSSSYQQNGLHGNNIYSLSKILLSTHFSQQKDLQYIISQTLVGGVIYQDLSGYKIFSKVLTVSVNMHSVVDFKLLQIDFLYQGAPHQCIKQGQENIDEYQLSLYEGNTEVRVKYLQVVSFMINNNVEMCKLMILSQYSQGGLTISYLTLLISSIYWIPASAREEELRLLIVTDIIKCCPAQAFKVIEQDSESIMTFMGQESLQNSVIINHLLGRVIVYVKAIAIQFENSNEKFDVQMNYILNFAKDLESGQIISAKDELFKYPYFQLSTGTRIVLPILNEIYENNFPFGVVLRAVKFLNTLLDLKFPLDSKYDEIVTLVLLSLEKLIDTFIVEQPLMSSISTQPTNAGYLDCIFQFLMLIPCTVQNYFNLLNKVLVISNLQFNNSIKQAVQSSFAPPLHLTIKSGQSRQHQLVCAAASCPTCLYNLNNSTYQDSPFAAIIDRLHKIQSNRNYQFVFYHWDHLFSPQSVLFLAKIVENIVNHYTQNQIKYKYEYTSDLSSSFALIEALRILCLSISKQAIAAQIIMPALYLGGQTNTENLFMLIIKTIISTEKIFDDQNLLPLILLEYSLPESLLHANQYFKSQKSLQYSLTLTSIFTRSPLAAISTTFANQFTFSGALLSDYKNFMLQIQDSKLKNLAITEYLSLIAQIARIDLFYSNYLKSVLDFNQLKDLFEHKNLHFVLFNLLGNFCKFVLPEVEIQQLGVENAIKILNQEQPDKQVILQVFFFINYLNLHENQFSQKFIVILDKMKNFALSSFNDLDLRYSALLAISSLSRFLFSDLKKIGLENVVVELFKTIDKPNSSNFAFFDGLAVLIKNAVLEDNLVDDLVRRMQGYQNVPVVKQIGDSRK</sequence>
<dbReference type="OrthoDB" id="10251181at2759"/>
<reference evidence="12 13" key="1">
    <citation type="journal article" date="2014" name="PLoS Genet.">
        <title>The Genome of Spironucleus salmonicida Highlights a Fish Pathogen Adapted to Fluctuating Environments.</title>
        <authorList>
            <person name="Xu F."/>
            <person name="Jerlstrom-Hultqvist J."/>
            <person name="Einarsson E."/>
            <person name="Astvaldsson A."/>
            <person name="Svard S.G."/>
            <person name="Andersson J.O."/>
        </authorList>
    </citation>
    <scope>NUCLEOTIDE SEQUENCE</scope>
    <source>
        <strain evidence="13">ATCC 50377</strain>
    </source>
</reference>
<protein>
    <recommendedName>
        <fullName evidence="2">non-specific serine/threonine protein kinase</fullName>
        <ecNumber evidence="2">2.7.11.1</ecNumber>
    </recommendedName>
</protein>
<evidence type="ECO:0000259" key="11">
    <source>
        <dbReference type="PROSITE" id="PS50011"/>
    </source>
</evidence>
<dbReference type="VEuPathDB" id="GiardiaDB:SS50377_23210"/>
<dbReference type="GO" id="GO:0005524">
    <property type="term" value="F:ATP binding"/>
    <property type="evidence" value="ECO:0007669"/>
    <property type="project" value="UniProtKB-UniRule"/>
</dbReference>
<evidence type="ECO:0000313" key="13">
    <source>
        <dbReference type="EMBL" id="KAH0575575.1"/>
    </source>
</evidence>
<evidence type="ECO:0000313" key="14">
    <source>
        <dbReference type="Proteomes" id="UP000018208"/>
    </source>
</evidence>
<evidence type="ECO:0000256" key="10">
    <source>
        <dbReference type="PROSITE-ProRule" id="PRU10141"/>
    </source>
</evidence>
<feature type="domain" description="Protein kinase" evidence="11">
    <location>
        <begin position="4"/>
        <end position="259"/>
    </location>
</feature>
<evidence type="ECO:0000256" key="3">
    <source>
        <dbReference type="ARBA" id="ARBA00022527"/>
    </source>
</evidence>
<dbReference type="FunFam" id="3.30.200.20:FF:000097">
    <property type="entry name" value="Probable serine/threonine-protein kinase nek1"/>
    <property type="match status" value="1"/>
</dbReference>
<evidence type="ECO:0000256" key="2">
    <source>
        <dbReference type="ARBA" id="ARBA00012513"/>
    </source>
</evidence>
<comment type="catalytic activity">
    <reaction evidence="8">
        <text>L-threonyl-[protein] + ATP = O-phospho-L-threonyl-[protein] + ADP + H(+)</text>
        <dbReference type="Rhea" id="RHEA:46608"/>
        <dbReference type="Rhea" id="RHEA-COMP:11060"/>
        <dbReference type="Rhea" id="RHEA-COMP:11605"/>
        <dbReference type="ChEBI" id="CHEBI:15378"/>
        <dbReference type="ChEBI" id="CHEBI:30013"/>
        <dbReference type="ChEBI" id="CHEBI:30616"/>
        <dbReference type="ChEBI" id="CHEBI:61977"/>
        <dbReference type="ChEBI" id="CHEBI:456216"/>
        <dbReference type="EC" id="2.7.11.1"/>
    </reaction>
</comment>
<dbReference type="PROSITE" id="PS50011">
    <property type="entry name" value="PROTEIN_KINASE_DOM"/>
    <property type="match status" value="1"/>
</dbReference>
<gene>
    <name evidence="12" type="ORF">SS50377_13698</name>
    <name evidence="13" type="ORF">SS50377_23210</name>
</gene>
<dbReference type="FunFam" id="1.10.510.10:FF:000571">
    <property type="entry name" value="Maternal embryonic leucine zipper kinase"/>
    <property type="match status" value="1"/>
</dbReference>
<keyword evidence="4" id="KW-0808">Transferase</keyword>
<evidence type="ECO:0000313" key="12">
    <source>
        <dbReference type="EMBL" id="EST46311.1"/>
    </source>
</evidence>
<keyword evidence="14" id="KW-1185">Reference proteome</keyword>
<dbReference type="SMART" id="SM00220">
    <property type="entry name" value="S_TKc"/>
    <property type="match status" value="1"/>
</dbReference>
<dbReference type="Pfam" id="PF00069">
    <property type="entry name" value="Pkinase"/>
    <property type="match status" value="1"/>
</dbReference>
<reference evidence="13" key="2">
    <citation type="submission" date="2020-12" db="EMBL/GenBank/DDBJ databases">
        <title>New Spironucleus salmonicida genome in near-complete chromosomes.</title>
        <authorList>
            <person name="Xu F."/>
            <person name="Kurt Z."/>
            <person name="Jimenez-Gonzalez A."/>
            <person name="Astvaldsson A."/>
            <person name="Andersson J.O."/>
            <person name="Svard S.G."/>
        </authorList>
    </citation>
    <scope>NUCLEOTIDE SEQUENCE</scope>
    <source>
        <strain evidence="13">ATCC 50377</strain>
    </source>
</reference>
<dbReference type="InterPro" id="IPR017441">
    <property type="entry name" value="Protein_kinase_ATP_BS"/>
</dbReference>
<evidence type="ECO:0000256" key="9">
    <source>
        <dbReference type="ARBA" id="ARBA00048679"/>
    </source>
</evidence>
<dbReference type="InterPro" id="IPR008271">
    <property type="entry name" value="Ser/Thr_kinase_AS"/>
</dbReference>
<dbReference type="PANTHER" id="PTHR22983:SF6">
    <property type="entry name" value="SERINE_THREONINE-PROTEIN KINASE 36"/>
    <property type="match status" value="1"/>
</dbReference>
<dbReference type="Gene3D" id="1.10.510.10">
    <property type="entry name" value="Transferase(Phosphotransferase) domain 1"/>
    <property type="match status" value="1"/>
</dbReference>
<accession>V6LRI8</accession>
<evidence type="ECO:0000256" key="1">
    <source>
        <dbReference type="ARBA" id="ARBA00010886"/>
    </source>
</evidence>
<keyword evidence="6 12" id="KW-0418">Kinase</keyword>
<dbReference type="GO" id="GO:0005737">
    <property type="term" value="C:cytoplasm"/>
    <property type="evidence" value="ECO:0007669"/>
    <property type="project" value="UniProtKB-ARBA"/>
</dbReference>
<evidence type="ECO:0000256" key="7">
    <source>
        <dbReference type="ARBA" id="ARBA00022840"/>
    </source>
</evidence>
<dbReference type="PANTHER" id="PTHR22983">
    <property type="entry name" value="PROTEIN KINASE RELATED"/>
    <property type="match status" value="1"/>
</dbReference>